<dbReference type="InterPro" id="IPR012902">
    <property type="entry name" value="N_methyl_site"/>
</dbReference>
<evidence type="ECO:0000256" key="1">
    <source>
        <dbReference type="ARBA" id="ARBA00004162"/>
    </source>
</evidence>
<sequence>MIKKATQTMLKGFTLIEMLVVILIISVLLLLFVPNLVQQKEVVREKGNAAIVKVVESQAEIYQLNHSGAPNLGQLVAEKQITKEQADAYRDYYKKHSGESRIVPD</sequence>
<reference evidence="10 11" key="1">
    <citation type="submission" date="2019-12" db="EMBL/GenBank/DDBJ databases">
        <title>Microbes associate with the intestines of laboratory mice.</title>
        <authorList>
            <person name="Navarre W."/>
            <person name="Wong E."/>
        </authorList>
    </citation>
    <scope>NUCLEOTIDE SEQUENCE [LARGE SCALE GENOMIC DNA]</scope>
    <source>
        <strain evidence="10 11">NM51_B2-22</strain>
    </source>
</reference>
<dbReference type="Gene3D" id="3.30.700.10">
    <property type="entry name" value="Glycoprotein, Type 4 Pilin"/>
    <property type="match status" value="1"/>
</dbReference>
<dbReference type="RefSeq" id="WP_160332740.1">
    <property type="nucleotide sequence ID" value="NZ_WSRS01000032.1"/>
</dbReference>
<organism evidence="10 11">
    <name type="scientific">Streptococcus danieliae</name>
    <dbReference type="NCBI Taxonomy" id="747656"/>
    <lineage>
        <taxon>Bacteria</taxon>
        <taxon>Bacillati</taxon>
        <taxon>Bacillota</taxon>
        <taxon>Bacilli</taxon>
        <taxon>Lactobacillales</taxon>
        <taxon>Streptococcaceae</taxon>
        <taxon>Streptococcus</taxon>
    </lineage>
</organism>
<keyword evidence="3" id="KW-1003">Cell membrane</keyword>
<dbReference type="GO" id="GO:0015628">
    <property type="term" value="P:protein secretion by the type II secretion system"/>
    <property type="evidence" value="ECO:0007669"/>
    <property type="project" value="InterPro"/>
</dbReference>
<proteinExistence type="inferred from homology"/>
<dbReference type="GO" id="GO:0009986">
    <property type="term" value="C:cell surface"/>
    <property type="evidence" value="ECO:0007669"/>
    <property type="project" value="UniProtKB-SubCell"/>
</dbReference>
<evidence type="ECO:0000256" key="9">
    <source>
        <dbReference type="ARBA" id="ARBA00043982"/>
    </source>
</evidence>
<dbReference type="NCBIfam" id="NF040999">
    <property type="entry name" value="pilin_ComGC"/>
    <property type="match status" value="1"/>
</dbReference>
<evidence type="ECO:0000256" key="3">
    <source>
        <dbReference type="ARBA" id="ARBA00022475"/>
    </source>
</evidence>
<evidence type="ECO:0000256" key="2">
    <source>
        <dbReference type="ARBA" id="ARBA00004241"/>
    </source>
</evidence>
<evidence type="ECO:0000256" key="5">
    <source>
        <dbReference type="ARBA" id="ARBA00022692"/>
    </source>
</evidence>
<dbReference type="InterPro" id="IPR000983">
    <property type="entry name" value="Bac_GSPG_pilin"/>
</dbReference>
<keyword evidence="7" id="KW-0472">Membrane</keyword>
<evidence type="ECO:0000256" key="8">
    <source>
        <dbReference type="ARBA" id="ARBA00023287"/>
    </source>
</evidence>
<keyword evidence="5" id="KW-0812">Transmembrane</keyword>
<keyword evidence="6" id="KW-1133">Transmembrane helix</keyword>
<keyword evidence="8" id="KW-0178">Competence</keyword>
<dbReference type="PIRSF" id="PIRSF029928">
    <property type="entry name" value="Late_competence_ComGC"/>
    <property type="match status" value="1"/>
</dbReference>
<dbReference type="GO" id="GO:0015627">
    <property type="term" value="C:type II protein secretion system complex"/>
    <property type="evidence" value="ECO:0007669"/>
    <property type="project" value="InterPro"/>
</dbReference>
<dbReference type="InterPro" id="IPR016940">
    <property type="entry name" value="ComGC"/>
</dbReference>
<evidence type="ECO:0000313" key="11">
    <source>
        <dbReference type="Proteomes" id="UP000461595"/>
    </source>
</evidence>
<keyword evidence="4" id="KW-0488">Methylation</keyword>
<dbReference type="InterPro" id="IPR045584">
    <property type="entry name" value="Pilin-like"/>
</dbReference>
<evidence type="ECO:0000256" key="4">
    <source>
        <dbReference type="ARBA" id="ARBA00022481"/>
    </source>
</evidence>
<dbReference type="NCBIfam" id="TIGR02532">
    <property type="entry name" value="IV_pilin_GFxxxE"/>
    <property type="match status" value="1"/>
</dbReference>
<comment type="subcellular location">
    <subcellularLocation>
        <location evidence="1">Cell membrane</location>
        <topology evidence="1">Single-pass membrane protein</topology>
    </subcellularLocation>
    <subcellularLocation>
        <location evidence="2">Cell surface</location>
    </subcellularLocation>
</comment>
<comment type="similarity">
    <text evidence="9">Belongs to the ComGC family.</text>
</comment>
<dbReference type="AlphaFoldDB" id="A0A7X3KC63"/>
<dbReference type="SUPFAM" id="SSF54523">
    <property type="entry name" value="Pili subunits"/>
    <property type="match status" value="1"/>
</dbReference>
<dbReference type="GO" id="GO:0030420">
    <property type="term" value="P:establishment of competence for transformation"/>
    <property type="evidence" value="ECO:0007669"/>
    <property type="project" value="UniProtKB-KW"/>
</dbReference>
<dbReference type="PRINTS" id="PR00813">
    <property type="entry name" value="BCTERIALGSPG"/>
</dbReference>
<gene>
    <name evidence="10" type="ORF">E5983_04615</name>
</gene>
<dbReference type="OrthoDB" id="2232493at2"/>
<dbReference type="Pfam" id="PF07963">
    <property type="entry name" value="N_methyl"/>
    <property type="match status" value="1"/>
</dbReference>
<dbReference type="EMBL" id="WSRS01000032">
    <property type="protein sequence ID" value="MVX58929.1"/>
    <property type="molecule type" value="Genomic_DNA"/>
</dbReference>
<protein>
    <submittedName>
        <fullName evidence="10">Prepilin-type N-terminal cleavage/methylation domain-containing protein</fullName>
    </submittedName>
</protein>
<dbReference type="PROSITE" id="PS00409">
    <property type="entry name" value="PROKAR_NTER_METHYL"/>
    <property type="match status" value="1"/>
</dbReference>
<evidence type="ECO:0000256" key="6">
    <source>
        <dbReference type="ARBA" id="ARBA00022989"/>
    </source>
</evidence>
<evidence type="ECO:0000313" key="10">
    <source>
        <dbReference type="EMBL" id="MVX58929.1"/>
    </source>
</evidence>
<evidence type="ECO:0000256" key="7">
    <source>
        <dbReference type="ARBA" id="ARBA00023136"/>
    </source>
</evidence>
<dbReference type="GO" id="GO:0005886">
    <property type="term" value="C:plasma membrane"/>
    <property type="evidence" value="ECO:0007669"/>
    <property type="project" value="UniProtKB-SubCell"/>
</dbReference>
<comment type="caution">
    <text evidence="10">The sequence shown here is derived from an EMBL/GenBank/DDBJ whole genome shotgun (WGS) entry which is preliminary data.</text>
</comment>
<accession>A0A7X3KC63</accession>
<dbReference type="Proteomes" id="UP000461595">
    <property type="component" value="Unassembled WGS sequence"/>
</dbReference>
<name>A0A7X3KC63_9STRE</name>